<dbReference type="FunFam" id="3.40.50.300:FF:002581">
    <property type="entry name" value="Guanylate-binding protein 4"/>
    <property type="match status" value="1"/>
</dbReference>
<dbReference type="Gene3D" id="1.20.1000.10">
    <property type="entry name" value="Guanylate-binding protein, C-terminal domain"/>
    <property type="match status" value="2"/>
</dbReference>
<name>A0A673LTA2_9TELE</name>
<evidence type="ECO:0000256" key="7">
    <source>
        <dbReference type="SAM" id="Coils"/>
    </source>
</evidence>
<dbReference type="CDD" id="cd16269">
    <property type="entry name" value="GBP_C"/>
    <property type="match status" value="1"/>
</dbReference>
<dbReference type="GO" id="GO:0003924">
    <property type="term" value="F:GTPase activity"/>
    <property type="evidence" value="ECO:0007669"/>
    <property type="project" value="InterPro"/>
</dbReference>
<evidence type="ECO:0000313" key="9">
    <source>
        <dbReference type="Ensembl" id="ENSSRHP00000080789.1"/>
    </source>
</evidence>
<dbReference type="SUPFAM" id="SSF48340">
    <property type="entry name" value="Interferon-induced guanylate-binding protein 1 (GBP1), C-terminal domain"/>
    <property type="match status" value="1"/>
</dbReference>
<evidence type="ECO:0000313" key="10">
    <source>
        <dbReference type="Proteomes" id="UP000472270"/>
    </source>
</evidence>
<dbReference type="GO" id="GO:0045087">
    <property type="term" value="P:innate immune response"/>
    <property type="evidence" value="ECO:0007669"/>
    <property type="project" value="UniProtKB-KW"/>
</dbReference>
<dbReference type="SUPFAM" id="SSF52540">
    <property type="entry name" value="P-loop containing nucleoside triphosphate hydrolases"/>
    <property type="match status" value="1"/>
</dbReference>
<dbReference type="CDD" id="cd01851">
    <property type="entry name" value="GBP"/>
    <property type="match status" value="1"/>
</dbReference>
<keyword evidence="3" id="KW-0378">Hydrolase</keyword>
<evidence type="ECO:0000259" key="8">
    <source>
        <dbReference type="PROSITE" id="PS51715"/>
    </source>
</evidence>
<dbReference type="PANTHER" id="PTHR10751">
    <property type="entry name" value="GUANYLATE BINDING PROTEIN"/>
    <property type="match status" value="1"/>
</dbReference>
<dbReference type="Proteomes" id="UP000472270">
    <property type="component" value="Unassembled WGS sequence"/>
</dbReference>
<dbReference type="InterPro" id="IPR030386">
    <property type="entry name" value="G_GB1_RHD3_dom"/>
</dbReference>
<dbReference type="InterPro" id="IPR036543">
    <property type="entry name" value="Guanylate-bd_C_sf"/>
</dbReference>
<keyword evidence="10" id="KW-1185">Reference proteome</keyword>
<evidence type="ECO:0000256" key="1">
    <source>
        <dbReference type="ARBA" id="ARBA00022588"/>
    </source>
</evidence>
<evidence type="ECO:0000256" key="5">
    <source>
        <dbReference type="ARBA" id="ARBA00023134"/>
    </source>
</evidence>
<feature type="coiled-coil region" evidence="7">
    <location>
        <begin position="438"/>
        <end position="545"/>
    </location>
</feature>
<dbReference type="Pfam" id="PF02841">
    <property type="entry name" value="GBP_C"/>
    <property type="match status" value="2"/>
</dbReference>
<organism evidence="9 10">
    <name type="scientific">Sinocyclocheilus rhinocerous</name>
    <dbReference type="NCBI Taxonomy" id="307959"/>
    <lineage>
        <taxon>Eukaryota</taxon>
        <taxon>Metazoa</taxon>
        <taxon>Chordata</taxon>
        <taxon>Craniata</taxon>
        <taxon>Vertebrata</taxon>
        <taxon>Euteleostomi</taxon>
        <taxon>Actinopterygii</taxon>
        <taxon>Neopterygii</taxon>
        <taxon>Teleostei</taxon>
        <taxon>Ostariophysi</taxon>
        <taxon>Cypriniformes</taxon>
        <taxon>Cyprinidae</taxon>
        <taxon>Cyprininae</taxon>
        <taxon>Sinocyclocheilus</taxon>
    </lineage>
</organism>
<keyword evidence="2" id="KW-0547">Nucleotide-binding</keyword>
<dbReference type="InterPro" id="IPR037684">
    <property type="entry name" value="GBP_C"/>
</dbReference>
<sequence>MSKARLMPSPICLVENVNESLSACKDAIEFLSRINEPVVVVSVVGLYRTGKSYLMNRLAGQQSGFALGNTIESKTKGIWMWCVPHPCKEGHTLVLLDTEGLGDVAKGDSKNDGWIFCLAVLLSSTLVYNSHGTIDNTALEKLHYVAELAENIKIRSTEVADEEEEEDSKFVQFFPSFTWVVKDFTLELVIEGKRVTEDEYLEFALQLKKGVSRKINDYNLPRECIKRYFPSRKCFVFPFPVTSQEDMTRLEILQDQDLAQQFLEVTGHFCDNMFVNSAVKRLKGGHIVTGQLLGRLVEIYVDTINSGEVPCLDNAVVVLANLENQAAVQEALKVYRRGMEEEAVYMCYVDLLEENQMASERKCRDLLKNLFSDMNKRLQDGEYSQSGGYELYKRDRDAIVKQYRREPNKGVRAEAVLEEFLKERKPEANSILCMDNKLTENEKQMKKEKEKAALLEQKFKEEEEKRIEMERMKETEKVRHEDMVKQMQEKFNKELEQQQQEMNRATESKLKEWEEMLKRGFKEKAENLEGEIKKLNNEKECSSGGAIFKDYVMPLLSPLVEMVPNLLMQRSMLKSLKMGLKH</sequence>
<evidence type="ECO:0000256" key="4">
    <source>
        <dbReference type="ARBA" id="ARBA00022859"/>
    </source>
</evidence>
<feature type="domain" description="GB1/RHD3-type G" evidence="8">
    <location>
        <begin position="35"/>
        <end position="309"/>
    </location>
</feature>
<evidence type="ECO:0000256" key="6">
    <source>
        <dbReference type="PROSITE-ProRule" id="PRU01052"/>
    </source>
</evidence>
<accession>A0A673LTA2</accession>
<protein>
    <submittedName>
        <fullName evidence="9">Guanylate-binding protein 1-like</fullName>
    </submittedName>
</protein>
<evidence type="ECO:0000256" key="2">
    <source>
        <dbReference type="ARBA" id="ARBA00022741"/>
    </source>
</evidence>
<dbReference type="Pfam" id="PF02263">
    <property type="entry name" value="GBP"/>
    <property type="match status" value="1"/>
</dbReference>
<dbReference type="InterPro" id="IPR003191">
    <property type="entry name" value="Guanylate-bd/ATL_C"/>
</dbReference>
<proteinExistence type="inferred from homology"/>
<gene>
    <name evidence="9" type="primary">LOC107721735</name>
</gene>
<comment type="similarity">
    <text evidence="6">Belongs to the TRAFAC class dynamin-like GTPase superfamily. GB1/RHD3 GTPase family.</text>
</comment>
<dbReference type="AlphaFoldDB" id="A0A673LTA2"/>
<dbReference type="InterPro" id="IPR015894">
    <property type="entry name" value="Guanylate-bd_N"/>
</dbReference>
<keyword evidence="4" id="KW-0391">Immunity</keyword>
<keyword evidence="5" id="KW-0342">GTP-binding</keyword>
<dbReference type="Gene3D" id="3.40.50.300">
    <property type="entry name" value="P-loop containing nucleotide triphosphate hydrolases"/>
    <property type="match status" value="1"/>
</dbReference>
<dbReference type="InterPro" id="IPR027417">
    <property type="entry name" value="P-loop_NTPase"/>
</dbReference>
<reference evidence="9" key="2">
    <citation type="submission" date="2025-09" db="UniProtKB">
        <authorList>
            <consortium name="Ensembl"/>
        </authorList>
    </citation>
    <scope>IDENTIFICATION</scope>
</reference>
<keyword evidence="1" id="KW-0399">Innate immunity</keyword>
<dbReference type="Ensembl" id="ENSSRHT00000082973.1">
    <property type="protein sequence ID" value="ENSSRHP00000080789.1"/>
    <property type="gene ID" value="ENSSRHG00000040039.1"/>
</dbReference>
<keyword evidence="7" id="KW-0175">Coiled coil</keyword>
<dbReference type="PROSITE" id="PS51715">
    <property type="entry name" value="G_GB1_RHD3"/>
    <property type="match status" value="1"/>
</dbReference>
<evidence type="ECO:0000256" key="3">
    <source>
        <dbReference type="ARBA" id="ARBA00022801"/>
    </source>
</evidence>
<reference evidence="9" key="1">
    <citation type="submission" date="2025-08" db="UniProtKB">
        <authorList>
            <consortium name="Ensembl"/>
        </authorList>
    </citation>
    <scope>IDENTIFICATION</scope>
</reference>
<dbReference type="GO" id="GO:0005525">
    <property type="term" value="F:GTP binding"/>
    <property type="evidence" value="ECO:0007669"/>
    <property type="project" value="UniProtKB-KW"/>
</dbReference>